<comment type="caution">
    <text evidence="2">The sequence shown here is derived from an EMBL/GenBank/DDBJ whole genome shotgun (WGS) entry which is preliminary data.</text>
</comment>
<name>A0A7W5E240_9BACT</name>
<sequence length="92" mass="9556">MLSFESLLGFVVATVLLALAAGLDNVFVLAQSAMSGLPARLLVTDGLCTGVIVHAFAVAIGVVTLICASTWSHCSSLSGQDTRWISRGCRFA</sequence>
<dbReference type="AlphaFoldDB" id="A0A7W5E240"/>
<keyword evidence="1" id="KW-1133">Transmembrane helix</keyword>
<accession>A0A7W5E240</accession>
<keyword evidence="3" id="KW-1185">Reference proteome</keyword>
<dbReference type="EMBL" id="JACHXU010000012">
    <property type="protein sequence ID" value="MBB3207887.1"/>
    <property type="molecule type" value="Genomic_DNA"/>
</dbReference>
<evidence type="ECO:0000313" key="3">
    <source>
        <dbReference type="Proteomes" id="UP000536179"/>
    </source>
</evidence>
<dbReference type="RefSeq" id="WP_221225175.1">
    <property type="nucleotide sequence ID" value="NZ_JACHXU010000012.1"/>
</dbReference>
<reference evidence="2 3" key="1">
    <citation type="submission" date="2020-08" db="EMBL/GenBank/DDBJ databases">
        <title>Genomic Encyclopedia of Type Strains, Phase III (KMG-III): the genomes of soil and plant-associated and newly described type strains.</title>
        <authorList>
            <person name="Whitman W."/>
        </authorList>
    </citation>
    <scope>NUCLEOTIDE SEQUENCE [LARGE SCALE GENOMIC DNA]</scope>
    <source>
        <strain evidence="2 3">CECT 8075</strain>
    </source>
</reference>
<protein>
    <submittedName>
        <fullName evidence="2">Threonine/homoserine/homoserine lactone efflux protein</fullName>
    </submittedName>
</protein>
<proteinExistence type="predicted"/>
<evidence type="ECO:0000256" key="1">
    <source>
        <dbReference type="SAM" id="Phobius"/>
    </source>
</evidence>
<feature type="transmembrane region" description="Helical" evidence="1">
    <location>
        <begin position="46"/>
        <end position="68"/>
    </location>
</feature>
<keyword evidence="1" id="KW-0472">Membrane</keyword>
<keyword evidence="1" id="KW-0812">Transmembrane</keyword>
<gene>
    <name evidence="2" type="ORF">FHS27_003714</name>
</gene>
<dbReference type="Proteomes" id="UP000536179">
    <property type="component" value="Unassembled WGS sequence"/>
</dbReference>
<organism evidence="2 3">
    <name type="scientific">Aporhodopirellula rubra</name>
    <dbReference type="NCBI Taxonomy" id="980271"/>
    <lineage>
        <taxon>Bacteria</taxon>
        <taxon>Pseudomonadati</taxon>
        <taxon>Planctomycetota</taxon>
        <taxon>Planctomycetia</taxon>
        <taxon>Pirellulales</taxon>
        <taxon>Pirellulaceae</taxon>
        <taxon>Aporhodopirellula</taxon>
    </lineage>
</organism>
<evidence type="ECO:0000313" key="2">
    <source>
        <dbReference type="EMBL" id="MBB3207887.1"/>
    </source>
</evidence>